<comment type="caution">
    <text evidence="1">The sequence shown here is derived from an EMBL/GenBank/DDBJ whole genome shotgun (WGS) entry which is preliminary data.</text>
</comment>
<accession>A0A6P1DQ05</accession>
<dbReference type="AlphaFoldDB" id="A0A6P1DQ05"/>
<gene>
    <name evidence="1" type="ORF">G3480_04815</name>
</gene>
<protein>
    <submittedName>
        <fullName evidence="1">Uncharacterized protein</fullName>
    </submittedName>
</protein>
<dbReference type="EMBL" id="JAAIJR010000013">
    <property type="protein sequence ID" value="NEX19640.1"/>
    <property type="molecule type" value="Genomic_DNA"/>
</dbReference>
<reference evidence="2" key="1">
    <citation type="journal article" date="2020" name="Microbiol. Resour. Announc.">
        <title>Draft Genome Sequences of Thiorhodococcus mannitoliphagus and Thiorhodococcus minor, Purple Sulfur Photosynthetic Bacteria in the Gammaproteobacterial Family Chromatiaceae.</title>
        <authorList>
            <person name="Aviles F.A."/>
            <person name="Meyer T.E."/>
            <person name="Kyndt J.A."/>
        </authorList>
    </citation>
    <scope>NUCLEOTIDE SEQUENCE [LARGE SCALE GENOMIC DNA]</scope>
    <source>
        <strain evidence="2">DSM 18266</strain>
    </source>
</reference>
<name>A0A6P1DQ05_9GAMM</name>
<sequence>MPHFTSVINWSLRIGLGLLQQVAPIDVPWMAIIDHSIDVGTKKALVVLRVPLAALALRGAALRLEDCQCIGLVVAETVNAKTVAQQLKAIFARAGLPSAITKDSDATLNKGVRLWMDQAQTTVALTEDLGHVMASALKAQFEPTEHYKRFTTLATKAAKALRQTDLAFLVPPKLRSKGRFLSVAKLARWGEKMLEVMAVKGRAKKGSTLARLRAFITAFATTAVTVSQLMEILKNKGLDPHTEAQCRQLAEHLPADSRVKQRFCLWLDHHSAIQRHLTDLPLIVSSDILESLFGHFKYILERSPQADMNRTTLLLPALCGNPDQATLANALANASHGDLVAWETAQIPIPSARKGQHSLPPIKAKKREILRSNNGPISTS</sequence>
<proteinExistence type="predicted"/>
<dbReference type="Proteomes" id="UP000471640">
    <property type="component" value="Unassembled WGS sequence"/>
</dbReference>
<evidence type="ECO:0000313" key="2">
    <source>
        <dbReference type="Proteomes" id="UP000471640"/>
    </source>
</evidence>
<evidence type="ECO:0000313" key="1">
    <source>
        <dbReference type="EMBL" id="NEX19640.1"/>
    </source>
</evidence>
<reference evidence="1 2" key="2">
    <citation type="submission" date="2020-02" db="EMBL/GenBank/DDBJ databases">
        <title>Genome sequences of Thiorhodococcus mannitoliphagus and Thiorhodococcus minor, purple sulfur photosynthetic bacteria in the gammaproteobacterial family, Chromatiaceae.</title>
        <authorList>
            <person name="Aviles F.A."/>
            <person name="Meyer T.E."/>
            <person name="Kyndt J.A."/>
        </authorList>
    </citation>
    <scope>NUCLEOTIDE SEQUENCE [LARGE SCALE GENOMIC DNA]</scope>
    <source>
        <strain evidence="1 2">DSM 18266</strain>
    </source>
</reference>
<dbReference type="RefSeq" id="WP_164652541.1">
    <property type="nucleotide sequence ID" value="NZ_JAAIJR010000013.1"/>
</dbReference>
<keyword evidence="2" id="KW-1185">Reference proteome</keyword>
<organism evidence="1 2">
    <name type="scientific">Thiorhodococcus mannitoliphagus</name>
    <dbReference type="NCBI Taxonomy" id="329406"/>
    <lineage>
        <taxon>Bacteria</taxon>
        <taxon>Pseudomonadati</taxon>
        <taxon>Pseudomonadota</taxon>
        <taxon>Gammaproteobacteria</taxon>
        <taxon>Chromatiales</taxon>
        <taxon>Chromatiaceae</taxon>
        <taxon>Thiorhodococcus</taxon>
    </lineage>
</organism>